<reference evidence="1 2" key="1">
    <citation type="submission" date="2020-08" db="EMBL/GenBank/DDBJ databases">
        <title>Genomic Encyclopedia of Type Strains, Phase IV (KMG-IV): sequencing the most valuable type-strain genomes for metagenomic binning, comparative biology and taxonomic classification.</title>
        <authorList>
            <person name="Goeker M."/>
        </authorList>
    </citation>
    <scope>NUCLEOTIDE SEQUENCE [LARGE SCALE GENOMIC DNA]</scope>
    <source>
        <strain evidence="1 2">YC6723</strain>
    </source>
</reference>
<accession>A0A840FBW8</accession>
<keyword evidence="1" id="KW-0808">Transferase</keyword>
<comment type="caution">
    <text evidence="1">The sequence shown here is derived from an EMBL/GenBank/DDBJ whole genome shotgun (WGS) entry which is preliminary data.</text>
</comment>
<evidence type="ECO:0000313" key="2">
    <source>
        <dbReference type="Proteomes" id="UP000529795"/>
    </source>
</evidence>
<protein>
    <submittedName>
        <fullName evidence="1">Chemotaxis protein histidine kinase CheA</fullName>
    </submittedName>
</protein>
<gene>
    <name evidence="1" type="ORF">GGQ80_001642</name>
</gene>
<dbReference type="GO" id="GO:0016301">
    <property type="term" value="F:kinase activity"/>
    <property type="evidence" value="ECO:0007669"/>
    <property type="project" value="UniProtKB-KW"/>
</dbReference>
<dbReference type="Proteomes" id="UP000529795">
    <property type="component" value="Unassembled WGS sequence"/>
</dbReference>
<organism evidence="1 2">
    <name type="scientific">Sphingomonas jinjuensis</name>
    <dbReference type="NCBI Taxonomy" id="535907"/>
    <lineage>
        <taxon>Bacteria</taxon>
        <taxon>Pseudomonadati</taxon>
        <taxon>Pseudomonadota</taxon>
        <taxon>Alphaproteobacteria</taxon>
        <taxon>Sphingomonadales</taxon>
        <taxon>Sphingomonadaceae</taxon>
        <taxon>Sphingomonas</taxon>
    </lineage>
</organism>
<sequence length="227" mass="23733">MTRLVYPGEDVLSQVRTGAMALDSNLVDLLLDSLDHVGGFINQLDRDGTLSGDADRIATGQAGALRARLGGAQTATAAVMEATLAPAPAAWLDGFTTEELATARAQPAAIVVRYTPEDGCFYAGTDPLAAIRDMPELLAVAVAPRDAWAAAADFDPYHCNMVFTAITGASRDAIEQAMTYEIDSVELRALADAAPTVAAPVGDPADAAERGGAAYRPHAAARHRQRL</sequence>
<dbReference type="AlphaFoldDB" id="A0A840FBW8"/>
<dbReference type="RefSeq" id="WP_183983600.1">
    <property type="nucleotide sequence ID" value="NZ_JACIEV010000004.1"/>
</dbReference>
<keyword evidence="2" id="KW-1185">Reference proteome</keyword>
<dbReference type="EMBL" id="JACIEV010000004">
    <property type="protein sequence ID" value="MBB4153736.1"/>
    <property type="molecule type" value="Genomic_DNA"/>
</dbReference>
<evidence type="ECO:0000313" key="1">
    <source>
        <dbReference type="EMBL" id="MBB4153736.1"/>
    </source>
</evidence>
<keyword evidence="1" id="KW-0418">Kinase</keyword>
<proteinExistence type="predicted"/>
<name>A0A840FBW8_9SPHN</name>